<dbReference type="RefSeq" id="WP_252856146.1">
    <property type="nucleotide sequence ID" value="NZ_JAMXLR010000095.1"/>
</dbReference>
<dbReference type="SUPFAM" id="SSF69118">
    <property type="entry name" value="AhpD-like"/>
    <property type="match status" value="1"/>
</dbReference>
<keyword evidence="3" id="KW-1185">Reference proteome</keyword>
<dbReference type="NCBIfam" id="TIGR00778">
    <property type="entry name" value="ahpD_dom"/>
    <property type="match status" value="1"/>
</dbReference>
<dbReference type="PANTHER" id="PTHR35446:SF2">
    <property type="entry name" value="CARBOXYMUCONOLACTONE DECARBOXYLASE-LIKE DOMAIN-CONTAINING PROTEIN"/>
    <property type="match status" value="1"/>
</dbReference>
<dbReference type="InterPro" id="IPR029032">
    <property type="entry name" value="AhpD-like"/>
</dbReference>
<comment type="caution">
    <text evidence="2">The sequence shown here is derived from an EMBL/GenBank/DDBJ whole genome shotgun (WGS) entry which is preliminary data.</text>
</comment>
<proteinExistence type="predicted"/>
<evidence type="ECO:0000313" key="2">
    <source>
        <dbReference type="EMBL" id="MCO6048031.1"/>
    </source>
</evidence>
<dbReference type="Pfam" id="PF02627">
    <property type="entry name" value="CMD"/>
    <property type="match status" value="1"/>
</dbReference>
<dbReference type="InterPro" id="IPR004675">
    <property type="entry name" value="AhpD_core"/>
</dbReference>
<sequence>MPRFLKVPAREASPDVHKVYRNFSLKMGFPEIPSFITTLGGSPPLAAGTACLIEHLMLEGELPRTTKELIFLAVAADRECAYCTEAHAAACRMLGIDDETIEAVRHGLNGELPEAVHEVLLFAIKCAAAPEELTEDDFGYLRQQNLSQAQILEVIATSALAVYTTIIADSTLLEPDAMFAAARET</sequence>
<organism evidence="2 3">
    <name type="scientific">Aeoliella straminimaris</name>
    <dbReference type="NCBI Taxonomy" id="2954799"/>
    <lineage>
        <taxon>Bacteria</taxon>
        <taxon>Pseudomonadati</taxon>
        <taxon>Planctomycetota</taxon>
        <taxon>Planctomycetia</taxon>
        <taxon>Pirellulales</taxon>
        <taxon>Lacipirellulaceae</taxon>
        <taxon>Aeoliella</taxon>
    </lineage>
</organism>
<feature type="domain" description="Carboxymuconolactone decarboxylase-like" evidence="1">
    <location>
        <begin position="50"/>
        <end position="105"/>
    </location>
</feature>
<dbReference type="Gene3D" id="1.20.1290.10">
    <property type="entry name" value="AhpD-like"/>
    <property type="match status" value="1"/>
</dbReference>
<evidence type="ECO:0000313" key="3">
    <source>
        <dbReference type="Proteomes" id="UP001155241"/>
    </source>
</evidence>
<gene>
    <name evidence="2" type="ORF">NG895_29360</name>
</gene>
<protein>
    <submittedName>
        <fullName evidence="2">Carboxymuconolactone decarboxylase family protein</fullName>
    </submittedName>
</protein>
<dbReference type="EMBL" id="JAMXLR010000095">
    <property type="protein sequence ID" value="MCO6048031.1"/>
    <property type="molecule type" value="Genomic_DNA"/>
</dbReference>
<dbReference type="GO" id="GO:0051920">
    <property type="term" value="F:peroxiredoxin activity"/>
    <property type="evidence" value="ECO:0007669"/>
    <property type="project" value="InterPro"/>
</dbReference>
<evidence type="ECO:0000259" key="1">
    <source>
        <dbReference type="Pfam" id="PF02627"/>
    </source>
</evidence>
<accession>A0A9X2FJX6</accession>
<dbReference type="Proteomes" id="UP001155241">
    <property type="component" value="Unassembled WGS sequence"/>
</dbReference>
<dbReference type="InterPro" id="IPR003779">
    <property type="entry name" value="CMD-like"/>
</dbReference>
<dbReference type="PANTHER" id="PTHR35446">
    <property type="entry name" value="SI:CH211-175M2.5"/>
    <property type="match status" value="1"/>
</dbReference>
<name>A0A9X2FJX6_9BACT</name>
<reference evidence="2" key="1">
    <citation type="submission" date="2022-06" db="EMBL/GenBank/DDBJ databases">
        <title>Aeoliella straminimaris, a novel planctomycete from sediments.</title>
        <authorList>
            <person name="Vitorino I.R."/>
            <person name="Lage O.M."/>
        </authorList>
    </citation>
    <scope>NUCLEOTIDE SEQUENCE</scope>
    <source>
        <strain evidence="2">ICT_H6.2</strain>
    </source>
</reference>
<dbReference type="AlphaFoldDB" id="A0A9X2FJX6"/>